<feature type="region of interest" description="Disordered" evidence="1">
    <location>
        <begin position="305"/>
        <end position="331"/>
    </location>
</feature>
<dbReference type="SUPFAM" id="SSF53098">
    <property type="entry name" value="Ribonuclease H-like"/>
    <property type="match status" value="1"/>
</dbReference>
<dbReference type="InterPro" id="IPR036397">
    <property type="entry name" value="RNaseH_sf"/>
</dbReference>
<dbReference type="GO" id="GO:0003676">
    <property type="term" value="F:nucleic acid binding"/>
    <property type="evidence" value="ECO:0007669"/>
    <property type="project" value="InterPro"/>
</dbReference>
<evidence type="ECO:0000313" key="3">
    <source>
        <dbReference type="EMBL" id="KAK5694793.1"/>
    </source>
</evidence>
<accession>A0AAN7VNC9</accession>
<dbReference type="AlphaFoldDB" id="A0AAN7VNC9"/>
<organism evidence="3 4">
    <name type="scientific">Elasticomyces elasticus</name>
    <dbReference type="NCBI Taxonomy" id="574655"/>
    <lineage>
        <taxon>Eukaryota</taxon>
        <taxon>Fungi</taxon>
        <taxon>Dikarya</taxon>
        <taxon>Ascomycota</taxon>
        <taxon>Pezizomycotina</taxon>
        <taxon>Dothideomycetes</taxon>
        <taxon>Dothideomycetidae</taxon>
        <taxon>Mycosphaerellales</taxon>
        <taxon>Teratosphaeriaceae</taxon>
        <taxon>Elasticomyces</taxon>
    </lineage>
</organism>
<reference evidence="3" key="1">
    <citation type="submission" date="2023-08" db="EMBL/GenBank/DDBJ databases">
        <title>Black Yeasts Isolated from many extreme environments.</title>
        <authorList>
            <person name="Coleine C."/>
            <person name="Stajich J.E."/>
            <person name="Selbmann L."/>
        </authorList>
    </citation>
    <scope>NUCLEOTIDE SEQUENCE</scope>
    <source>
        <strain evidence="3">CCFEE 5810</strain>
    </source>
</reference>
<sequence length="368" mass="40781">MPVTTATADQVRREGRNATISTNFQQRNGTSKYSGSYGQQRSNDRQRARMIKRSSATQLWPRFDLVTDVLAFDIEGCERYGVHYVGSLSGVNEKKECALDVFADHGGHGTDEVWIKSVPPLYLNLGVKHRDLAPYNGARPIEEIVDDFINLATGRTVIFHDFRADKELLDNSAAKAGVTIPWDSITVRDTQKFAGYWLPDTRMPGPALKNLADKFLPLMKLQQNGHNSREDAIATILLYLRERTAIEKQYRDAATAAAATTTTIASQVSALSITESSETELKEFDIAENKITQSVQEAGDEIAGEQALADQPKSASMSTGTKKARERSEHDSVEVVGPGCIYEEVMRMMPRHATRRCDNGVLRVRLGG</sequence>
<proteinExistence type="predicted"/>
<evidence type="ECO:0000259" key="2">
    <source>
        <dbReference type="SMART" id="SM00479"/>
    </source>
</evidence>
<dbReference type="Gene3D" id="3.30.420.10">
    <property type="entry name" value="Ribonuclease H-like superfamily/Ribonuclease H"/>
    <property type="match status" value="1"/>
</dbReference>
<feature type="domain" description="Exonuclease" evidence="2">
    <location>
        <begin position="68"/>
        <end position="248"/>
    </location>
</feature>
<dbReference type="InterPro" id="IPR013520">
    <property type="entry name" value="Ribonucl_H"/>
</dbReference>
<dbReference type="EMBL" id="JAVRQU010000015">
    <property type="protein sequence ID" value="KAK5694793.1"/>
    <property type="molecule type" value="Genomic_DNA"/>
</dbReference>
<evidence type="ECO:0000256" key="1">
    <source>
        <dbReference type="SAM" id="MobiDB-lite"/>
    </source>
</evidence>
<evidence type="ECO:0000313" key="4">
    <source>
        <dbReference type="Proteomes" id="UP001310594"/>
    </source>
</evidence>
<gene>
    <name evidence="3" type="ORF">LTR97_009383</name>
</gene>
<dbReference type="SMART" id="SM00479">
    <property type="entry name" value="EXOIII"/>
    <property type="match status" value="1"/>
</dbReference>
<protein>
    <recommendedName>
        <fullName evidence="2">Exonuclease domain-containing protein</fullName>
    </recommendedName>
</protein>
<dbReference type="Proteomes" id="UP001310594">
    <property type="component" value="Unassembled WGS sequence"/>
</dbReference>
<name>A0AAN7VNC9_9PEZI</name>
<dbReference type="InterPro" id="IPR012337">
    <property type="entry name" value="RNaseH-like_sf"/>
</dbReference>
<comment type="caution">
    <text evidence="3">The sequence shown here is derived from an EMBL/GenBank/DDBJ whole genome shotgun (WGS) entry which is preliminary data.</text>
</comment>